<dbReference type="EMBL" id="MT503173">
    <property type="protein sequence ID" value="QMU24897.1"/>
    <property type="molecule type" value="Genomic_DNA"/>
</dbReference>
<reference evidence="6" key="1">
    <citation type="journal article" date="2020" name="Mol. Plant">
        <title>Functional analysis of RXLR effectors from the New Zealand kauri dieback pathogen Phytophthora agathidicida.</title>
        <authorList>
            <person name="Guo Y."/>
            <person name="Dupont P.Y."/>
            <person name="Mesarich C.H."/>
            <person name="Yang B."/>
            <person name="McDougal R.L."/>
            <person name="Panda P."/>
            <person name="Dijkwel P."/>
            <person name="Studholme D.J."/>
            <person name="Sambles C."/>
            <person name="Win J."/>
            <person name="Wang Y."/>
            <person name="Williams N.M."/>
            <person name="Bradshaw R.E."/>
        </authorList>
    </citation>
    <scope>NUCLEOTIDE SEQUENCE</scope>
    <source>
        <strain evidence="6">3770</strain>
    </source>
</reference>
<evidence type="ECO:0000313" key="6">
    <source>
        <dbReference type="EMBL" id="QMU24897.1"/>
    </source>
</evidence>
<evidence type="ECO:0000256" key="3">
    <source>
        <dbReference type="ARBA" id="ARBA00022525"/>
    </source>
</evidence>
<keyword evidence="3 5" id="KW-0964">Secreted</keyword>
<name>A0A7G4WI62_9STRA</name>
<dbReference type="GO" id="GO:0005576">
    <property type="term" value="C:extracellular region"/>
    <property type="evidence" value="ECO:0007669"/>
    <property type="project" value="UniProtKB-SubCell"/>
</dbReference>
<comment type="subcellular location">
    <subcellularLocation>
        <location evidence="1 5">Secreted</location>
    </subcellularLocation>
</comment>
<organism evidence="6">
    <name type="scientific">Phytophthora agathidicida</name>
    <dbReference type="NCBI Taxonomy" id="1642459"/>
    <lineage>
        <taxon>Eukaryota</taxon>
        <taxon>Sar</taxon>
        <taxon>Stramenopiles</taxon>
        <taxon>Oomycota</taxon>
        <taxon>Peronosporomycetes</taxon>
        <taxon>Peronosporales</taxon>
        <taxon>Peronosporaceae</taxon>
        <taxon>Phytophthora</taxon>
    </lineage>
</organism>
<accession>A0A7G4WI62</accession>
<protein>
    <recommendedName>
        <fullName evidence="5">RxLR effector protein</fullName>
    </recommendedName>
</protein>
<feature type="signal peptide" evidence="5">
    <location>
        <begin position="1"/>
        <end position="20"/>
    </location>
</feature>
<keyword evidence="4 5" id="KW-0732">Signal</keyword>
<gene>
    <name evidence="6" type="primary">PaRXLR73</name>
</gene>
<proteinExistence type="inferred from homology"/>
<dbReference type="InterPro" id="IPR031825">
    <property type="entry name" value="RXLR"/>
</dbReference>
<evidence type="ECO:0000256" key="5">
    <source>
        <dbReference type="RuleBase" id="RU367124"/>
    </source>
</evidence>
<comment type="domain">
    <text evidence="5">The RxLR-dEER motif acts to carry the protein into the host cell cytoplasm through binding to cell surface phosphatidylinositol-3-phosphate.</text>
</comment>
<evidence type="ECO:0000256" key="2">
    <source>
        <dbReference type="ARBA" id="ARBA00010400"/>
    </source>
</evidence>
<comment type="similarity">
    <text evidence="2 5">Belongs to the RxLR effector family.</text>
</comment>
<sequence length="290" mass="32161">MRLQYVVALAATALVASVEAASLTTAASARGLTVANTNASAKRLLRTEATTDEDGEERASNLSTIEKLKTMSGVQSIKNLFTSNSKVTPSMLFKWERQGKSLDYVFNKLKLDKAGDNAFATPEFTTWIQYSRATIKSMDPYKAMYSQLFLQYGDDGIMKMAEVAIKSKSNEAIAKTFQKIKFEEWKGFSVNANGAFTALKLDKNVDDVLTNPNLNVWVKYADEVAEGNPKLKTSLIDTLRDHYNDSDLLRVFIAAKKNPKTEKLGANLEQALLTKYRANKSKNANARSKP</sequence>
<feature type="chain" id="PRO_5029039228" description="RxLR effector protein" evidence="5">
    <location>
        <begin position="21"/>
        <end position="290"/>
    </location>
</feature>
<comment type="function">
    <text evidence="5">Effector that suppresses plant defense responses during pathogen infection.</text>
</comment>
<evidence type="ECO:0000256" key="1">
    <source>
        <dbReference type="ARBA" id="ARBA00004613"/>
    </source>
</evidence>
<dbReference type="Pfam" id="PF16810">
    <property type="entry name" value="RXLR"/>
    <property type="match status" value="1"/>
</dbReference>
<evidence type="ECO:0000256" key="4">
    <source>
        <dbReference type="ARBA" id="ARBA00022729"/>
    </source>
</evidence>
<dbReference type="AlphaFoldDB" id="A0A7G4WI62"/>